<comment type="caution">
    <text evidence="3">The sequence shown here is derived from an EMBL/GenBank/DDBJ whole genome shotgun (WGS) entry which is preliminary data.</text>
</comment>
<accession>A0ABQ5KWC2</accession>
<dbReference type="SMART" id="SM00173">
    <property type="entry name" value="RAS"/>
    <property type="match status" value="1"/>
</dbReference>
<dbReference type="PROSITE" id="PS51420">
    <property type="entry name" value="RHO"/>
    <property type="match status" value="1"/>
</dbReference>
<dbReference type="SMART" id="SM00176">
    <property type="entry name" value="RAN"/>
    <property type="match status" value="1"/>
</dbReference>
<proteinExistence type="predicted"/>
<dbReference type="SUPFAM" id="SSF52540">
    <property type="entry name" value="P-loop containing nucleoside triphosphate hydrolases"/>
    <property type="match status" value="1"/>
</dbReference>
<name>A0ABQ5KWC2_9EUKA</name>
<gene>
    <name evidence="3" type="ORF">ADUPG1_009304</name>
</gene>
<dbReference type="Proteomes" id="UP001057375">
    <property type="component" value="Unassembled WGS sequence"/>
</dbReference>
<sequence>MTDKNFKVVLLGASNVGKTCLILRYMKGQFLSPKTTVGAGFFSKSVTTPLGTANLEIWDTAGQERYGSLIPMVYRDANAVLVTYDISDESTYRVSENWLDEVKATVSDDVFIMLIGNKCDLPAEDREVSTDTARVFASHLGIKHMETSAKTGHRVQEIFSVTASGLMGGKQEERPKSISDPSVSGDSGDGCGC</sequence>
<evidence type="ECO:0000313" key="4">
    <source>
        <dbReference type="Proteomes" id="UP001057375"/>
    </source>
</evidence>
<dbReference type="EMBL" id="BQXS01011192">
    <property type="protein sequence ID" value="GKT36316.1"/>
    <property type="molecule type" value="Genomic_DNA"/>
</dbReference>
<dbReference type="Pfam" id="PF00071">
    <property type="entry name" value="Ras"/>
    <property type="match status" value="1"/>
</dbReference>
<dbReference type="SMART" id="SM00174">
    <property type="entry name" value="RHO"/>
    <property type="match status" value="1"/>
</dbReference>
<organism evidence="3 4">
    <name type="scientific">Aduncisulcus paluster</name>
    <dbReference type="NCBI Taxonomy" id="2918883"/>
    <lineage>
        <taxon>Eukaryota</taxon>
        <taxon>Metamonada</taxon>
        <taxon>Carpediemonas-like organisms</taxon>
        <taxon>Aduncisulcus</taxon>
    </lineage>
</organism>
<dbReference type="PANTHER" id="PTHR47978">
    <property type="match status" value="1"/>
</dbReference>
<dbReference type="PRINTS" id="PR00449">
    <property type="entry name" value="RASTRNSFRMNG"/>
</dbReference>
<dbReference type="SMART" id="SM00175">
    <property type="entry name" value="RAB"/>
    <property type="match status" value="1"/>
</dbReference>
<dbReference type="Gene3D" id="3.40.50.300">
    <property type="entry name" value="P-loop containing nucleotide triphosphate hydrolases"/>
    <property type="match status" value="1"/>
</dbReference>
<dbReference type="PROSITE" id="PS51421">
    <property type="entry name" value="RAS"/>
    <property type="match status" value="1"/>
</dbReference>
<dbReference type="NCBIfam" id="TIGR00231">
    <property type="entry name" value="small_GTP"/>
    <property type="match status" value="1"/>
</dbReference>
<protein>
    <submittedName>
        <fullName evidence="3">Small GTPase like protein</fullName>
    </submittedName>
</protein>
<keyword evidence="4" id="KW-1185">Reference proteome</keyword>
<dbReference type="InterPro" id="IPR001806">
    <property type="entry name" value="Small_GTPase"/>
</dbReference>
<keyword evidence="1" id="KW-0547">Nucleotide-binding</keyword>
<evidence type="ECO:0000256" key="2">
    <source>
        <dbReference type="SAM" id="MobiDB-lite"/>
    </source>
</evidence>
<evidence type="ECO:0000256" key="1">
    <source>
        <dbReference type="ARBA" id="ARBA00022741"/>
    </source>
</evidence>
<dbReference type="InterPro" id="IPR027417">
    <property type="entry name" value="P-loop_NTPase"/>
</dbReference>
<evidence type="ECO:0000313" key="3">
    <source>
        <dbReference type="EMBL" id="GKT36316.1"/>
    </source>
</evidence>
<feature type="region of interest" description="Disordered" evidence="2">
    <location>
        <begin position="166"/>
        <end position="193"/>
    </location>
</feature>
<dbReference type="PROSITE" id="PS51419">
    <property type="entry name" value="RAB"/>
    <property type="match status" value="1"/>
</dbReference>
<reference evidence="3" key="1">
    <citation type="submission" date="2022-03" db="EMBL/GenBank/DDBJ databases">
        <title>Draft genome sequence of Aduncisulcus paluster, a free-living microaerophilic Fornicata.</title>
        <authorList>
            <person name="Yuyama I."/>
            <person name="Kume K."/>
            <person name="Tamura T."/>
            <person name="Inagaki Y."/>
            <person name="Hashimoto T."/>
        </authorList>
    </citation>
    <scope>NUCLEOTIDE SEQUENCE</scope>
    <source>
        <strain evidence="3">NY0171</strain>
    </source>
</reference>
<dbReference type="InterPro" id="IPR005225">
    <property type="entry name" value="Small_GTP-bd"/>
</dbReference>